<accession>A0AC34QLU1</accession>
<dbReference type="WBParaSite" id="JU765_v2.g17522.t1">
    <property type="protein sequence ID" value="JU765_v2.g17522.t1"/>
    <property type="gene ID" value="JU765_v2.g17522"/>
</dbReference>
<proteinExistence type="predicted"/>
<dbReference type="Proteomes" id="UP000887576">
    <property type="component" value="Unplaced"/>
</dbReference>
<organism evidence="1 2">
    <name type="scientific">Panagrolaimus sp. JU765</name>
    <dbReference type="NCBI Taxonomy" id="591449"/>
    <lineage>
        <taxon>Eukaryota</taxon>
        <taxon>Metazoa</taxon>
        <taxon>Ecdysozoa</taxon>
        <taxon>Nematoda</taxon>
        <taxon>Chromadorea</taxon>
        <taxon>Rhabditida</taxon>
        <taxon>Tylenchina</taxon>
        <taxon>Panagrolaimomorpha</taxon>
        <taxon>Panagrolaimoidea</taxon>
        <taxon>Panagrolaimidae</taxon>
        <taxon>Panagrolaimus</taxon>
    </lineage>
</organism>
<protein>
    <submittedName>
        <fullName evidence="2">Uncharacterized protein</fullName>
    </submittedName>
</protein>
<evidence type="ECO:0000313" key="2">
    <source>
        <dbReference type="WBParaSite" id="JU765_v2.g17522.t1"/>
    </source>
</evidence>
<evidence type="ECO:0000313" key="1">
    <source>
        <dbReference type="Proteomes" id="UP000887576"/>
    </source>
</evidence>
<reference evidence="2" key="1">
    <citation type="submission" date="2022-11" db="UniProtKB">
        <authorList>
            <consortium name="WormBaseParasite"/>
        </authorList>
    </citation>
    <scope>IDENTIFICATION</scope>
</reference>
<sequence>MSARNLTTSFAAFFLAFLAISQALPLSPGSFTDYRFYRILGVRPGHPQYAPASKRAAPLENEKRDPETVKYLDPADFAIKFGKRAFEGLQPQPPRWLGFGKRQWNDYEPGFDPVADIATRFG</sequence>
<name>A0AC34QLU1_9BILA</name>